<dbReference type="RefSeq" id="WP_226749144.1">
    <property type="nucleotide sequence ID" value="NZ_JAJATZ010000010.1"/>
</dbReference>
<evidence type="ECO:0000259" key="16">
    <source>
        <dbReference type="Pfam" id="PF02563"/>
    </source>
</evidence>
<dbReference type="PANTHER" id="PTHR33619:SF3">
    <property type="entry name" value="POLYSACCHARIDE EXPORT PROTEIN GFCE-RELATED"/>
    <property type="match status" value="1"/>
</dbReference>
<keyword evidence="10" id="KW-0626">Porin</keyword>
<feature type="chain" id="PRO_5046583444" evidence="15">
    <location>
        <begin position="21"/>
        <end position="452"/>
    </location>
</feature>
<feature type="domain" description="Polysaccharide export protein N-terminal" evidence="16">
    <location>
        <begin position="105"/>
        <end position="184"/>
    </location>
</feature>
<evidence type="ECO:0000256" key="1">
    <source>
        <dbReference type="ARBA" id="ARBA00004571"/>
    </source>
</evidence>
<keyword evidence="11" id="KW-0472">Membrane</keyword>
<evidence type="ECO:0000259" key="17">
    <source>
        <dbReference type="Pfam" id="PF22461"/>
    </source>
</evidence>
<evidence type="ECO:0000256" key="7">
    <source>
        <dbReference type="ARBA" id="ARBA00022729"/>
    </source>
</evidence>
<evidence type="ECO:0000256" key="3">
    <source>
        <dbReference type="ARBA" id="ARBA00022448"/>
    </source>
</evidence>
<keyword evidence="19" id="KW-1185">Reference proteome</keyword>
<protein>
    <submittedName>
        <fullName evidence="18">Polysaccharide biosynthesis/export family protein</fullName>
    </submittedName>
</protein>
<evidence type="ECO:0000256" key="2">
    <source>
        <dbReference type="ARBA" id="ARBA00009450"/>
    </source>
</evidence>
<evidence type="ECO:0000256" key="4">
    <source>
        <dbReference type="ARBA" id="ARBA00022452"/>
    </source>
</evidence>
<dbReference type="InterPro" id="IPR054765">
    <property type="entry name" value="SLBB_dom"/>
</dbReference>
<dbReference type="Pfam" id="PF22461">
    <property type="entry name" value="SLBB_2"/>
    <property type="match status" value="2"/>
</dbReference>
<evidence type="ECO:0000256" key="13">
    <source>
        <dbReference type="ARBA" id="ARBA00023237"/>
    </source>
</evidence>
<dbReference type="Pfam" id="PF02563">
    <property type="entry name" value="Poly_export"/>
    <property type="match status" value="1"/>
</dbReference>
<keyword evidence="12" id="KW-0564">Palmitate</keyword>
<name>A0ABS8BY54_9RHOB</name>
<keyword evidence="8" id="KW-0625">Polysaccharide transport</keyword>
<dbReference type="PROSITE" id="PS51257">
    <property type="entry name" value="PROKAR_LIPOPROTEIN"/>
    <property type="match status" value="1"/>
</dbReference>
<feature type="signal peptide" evidence="15">
    <location>
        <begin position="1"/>
        <end position="20"/>
    </location>
</feature>
<evidence type="ECO:0000313" key="18">
    <source>
        <dbReference type="EMBL" id="MCB5200665.1"/>
    </source>
</evidence>
<keyword evidence="9" id="KW-0406">Ion transport</keyword>
<dbReference type="InterPro" id="IPR003715">
    <property type="entry name" value="Poly_export_N"/>
</dbReference>
<keyword evidence="5" id="KW-0762">Sugar transport</keyword>
<evidence type="ECO:0000256" key="6">
    <source>
        <dbReference type="ARBA" id="ARBA00022692"/>
    </source>
</evidence>
<evidence type="ECO:0000256" key="9">
    <source>
        <dbReference type="ARBA" id="ARBA00023065"/>
    </source>
</evidence>
<keyword evidence="14" id="KW-0449">Lipoprotein</keyword>
<keyword evidence="13" id="KW-0998">Cell outer membrane</keyword>
<keyword evidence="4" id="KW-1134">Transmembrane beta strand</keyword>
<keyword evidence="7 15" id="KW-0732">Signal</keyword>
<sequence length="452" mass="48386">MNLRTILLGTALALPTLALTGCGSTYVSSTVSENFGDLTVREIKMTAETIRFANSQPYSPRSLPAEFFQTAGAGSLRGAGALPAAPDFPDITPQRLELRPPPQTVPGPYTLGTGDAVRLTLAQSTALDATTTTAQELTVRDDGTVSIPQVGSINVAGMTVEDAEAAIFSRLISAGIDPNFSLDVVQFNARRAAVGGAVGSPRVVPITLNPPSLNEALLTAGGLQVDDPEFASIRIYRDGTLYQIPLADFRARTDLQNLTVLPGDAIFVDVTYDLARAQAYYQGQLGVIATQRANRTTALSELSTEIGLRRAVLAEERGLFQTRESLGATERDYVFLVGEVSRQTRFPLPFNQQSSLADALFENGGFNNITGNPAQIYVMRADPNPAAQGAVTAWHLDARNAAAFTLAPRFELRPDDIIFVQQQPITRWNRAIAQAIPSLLSPLNAANQLASN</sequence>
<dbReference type="EMBL" id="JAJATZ010000010">
    <property type="protein sequence ID" value="MCB5200665.1"/>
    <property type="molecule type" value="Genomic_DNA"/>
</dbReference>
<evidence type="ECO:0000256" key="8">
    <source>
        <dbReference type="ARBA" id="ARBA00023047"/>
    </source>
</evidence>
<organism evidence="18 19">
    <name type="scientific">Loktanella gaetbuli</name>
    <dbReference type="NCBI Taxonomy" id="2881335"/>
    <lineage>
        <taxon>Bacteria</taxon>
        <taxon>Pseudomonadati</taxon>
        <taxon>Pseudomonadota</taxon>
        <taxon>Alphaproteobacteria</taxon>
        <taxon>Rhodobacterales</taxon>
        <taxon>Roseobacteraceae</taxon>
        <taxon>Loktanella</taxon>
    </lineage>
</organism>
<dbReference type="InterPro" id="IPR049712">
    <property type="entry name" value="Poly_export"/>
</dbReference>
<dbReference type="Proteomes" id="UP001138961">
    <property type="component" value="Unassembled WGS sequence"/>
</dbReference>
<evidence type="ECO:0000256" key="12">
    <source>
        <dbReference type="ARBA" id="ARBA00023139"/>
    </source>
</evidence>
<evidence type="ECO:0000256" key="5">
    <source>
        <dbReference type="ARBA" id="ARBA00022597"/>
    </source>
</evidence>
<gene>
    <name evidence="18" type="ORF">LGQ03_15615</name>
</gene>
<evidence type="ECO:0000256" key="15">
    <source>
        <dbReference type="SAM" id="SignalP"/>
    </source>
</evidence>
<accession>A0ABS8BY54</accession>
<keyword evidence="3" id="KW-0813">Transport</keyword>
<dbReference type="Gene3D" id="3.10.560.10">
    <property type="entry name" value="Outer membrane lipoprotein wza domain like"/>
    <property type="match status" value="2"/>
</dbReference>
<evidence type="ECO:0000256" key="10">
    <source>
        <dbReference type="ARBA" id="ARBA00023114"/>
    </source>
</evidence>
<evidence type="ECO:0000256" key="11">
    <source>
        <dbReference type="ARBA" id="ARBA00023136"/>
    </source>
</evidence>
<proteinExistence type="inferred from homology"/>
<feature type="domain" description="SLBB" evidence="17">
    <location>
        <begin position="334"/>
        <end position="420"/>
    </location>
</feature>
<reference evidence="18" key="1">
    <citation type="submission" date="2021-10" db="EMBL/GenBank/DDBJ databases">
        <title>Loktanella gaetbuli sp. nov., isolated from a tidal flat.</title>
        <authorList>
            <person name="Park S."/>
            <person name="Yoon J.-H."/>
        </authorList>
    </citation>
    <scope>NUCLEOTIDE SEQUENCE</scope>
    <source>
        <strain evidence="18">TSTF-M6</strain>
    </source>
</reference>
<evidence type="ECO:0000256" key="14">
    <source>
        <dbReference type="ARBA" id="ARBA00023288"/>
    </source>
</evidence>
<comment type="subcellular location">
    <subcellularLocation>
        <location evidence="1">Cell outer membrane</location>
        <topology evidence="1">Multi-pass membrane protein</topology>
    </subcellularLocation>
</comment>
<keyword evidence="6" id="KW-0812">Transmembrane</keyword>
<comment type="similarity">
    <text evidence="2">Belongs to the BexD/CtrA/VexA family.</text>
</comment>
<comment type="caution">
    <text evidence="18">The sequence shown here is derived from an EMBL/GenBank/DDBJ whole genome shotgun (WGS) entry which is preliminary data.</text>
</comment>
<evidence type="ECO:0000313" key="19">
    <source>
        <dbReference type="Proteomes" id="UP001138961"/>
    </source>
</evidence>
<feature type="domain" description="SLBB" evidence="17">
    <location>
        <begin position="191"/>
        <end position="268"/>
    </location>
</feature>
<dbReference type="Gene3D" id="3.30.1950.10">
    <property type="entry name" value="wza like domain"/>
    <property type="match status" value="1"/>
</dbReference>
<dbReference type="PANTHER" id="PTHR33619">
    <property type="entry name" value="POLYSACCHARIDE EXPORT PROTEIN GFCE-RELATED"/>
    <property type="match status" value="1"/>
</dbReference>